<dbReference type="EMBL" id="CM051394">
    <property type="protein sequence ID" value="KAJ4729407.1"/>
    <property type="molecule type" value="Genomic_DNA"/>
</dbReference>
<sequence length="415" mass="48224">MHTHTNIISYFEAEKMREMQSNDRGSHCFQLQPKMQLSISGMVLKIDDIRNYTKTSRKKKTTNNCKNWRPWPDLPVELLDIISSHLRIADYLKLGRVCWKWRYFFLSSRQKFMASQPPLVLFVSSRAKRTCCFYDIFDFIKYEAKLPYFCCKSFIGLSCGYTIMEDILSNIWLTNPITGHQHVFASMPLFDDCMHICEHTILACTRPYPDFLVVVLSKLHCIVRFRRYRETYWSVYHFAGKPWKIMDMVVFNARIFVITSDLQIGVLSLGSPPDVLLLSFKCTPQVSCCPRFVASNDRLVLVDFIPSVALAVYTIDFMRREWVKVDNLGDQSLFLGDLVTPSLCSTTKWGGRSNCVYYLPFKSTRCFVYSLNGELLSSIIVSEADPIVSPRMNSWYFPHQSYGIDVVRDDKYVGM</sequence>
<evidence type="ECO:0000313" key="2">
    <source>
        <dbReference type="Proteomes" id="UP001164539"/>
    </source>
</evidence>
<proteinExistence type="predicted"/>
<keyword evidence="2" id="KW-1185">Reference proteome</keyword>
<gene>
    <name evidence="1" type="ORF">OWV82_002195</name>
</gene>
<accession>A0ACC1Z1S8</accession>
<organism evidence="1 2">
    <name type="scientific">Melia azedarach</name>
    <name type="common">Chinaberry tree</name>
    <dbReference type="NCBI Taxonomy" id="155640"/>
    <lineage>
        <taxon>Eukaryota</taxon>
        <taxon>Viridiplantae</taxon>
        <taxon>Streptophyta</taxon>
        <taxon>Embryophyta</taxon>
        <taxon>Tracheophyta</taxon>
        <taxon>Spermatophyta</taxon>
        <taxon>Magnoliopsida</taxon>
        <taxon>eudicotyledons</taxon>
        <taxon>Gunneridae</taxon>
        <taxon>Pentapetalae</taxon>
        <taxon>rosids</taxon>
        <taxon>malvids</taxon>
        <taxon>Sapindales</taxon>
        <taxon>Meliaceae</taxon>
        <taxon>Melia</taxon>
    </lineage>
</organism>
<comment type="caution">
    <text evidence="1">The sequence shown here is derived from an EMBL/GenBank/DDBJ whole genome shotgun (WGS) entry which is preliminary data.</text>
</comment>
<dbReference type="Proteomes" id="UP001164539">
    <property type="component" value="Chromosome 1"/>
</dbReference>
<reference evidence="1 2" key="1">
    <citation type="journal article" date="2023" name="Science">
        <title>Complex scaffold remodeling in plant triterpene biosynthesis.</title>
        <authorList>
            <person name="De La Pena R."/>
            <person name="Hodgson H."/>
            <person name="Liu J.C."/>
            <person name="Stephenson M.J."/>
            <person name="Martin A.C."/>
            <person name="Owen C."/>
            <person name="Harkess A."/>
            <person name="Leebens-Mack J."/>
            <person name="Jimenez L.E."/>
            <person name="Osbourn A."/>
            <person name="Sattely E.S."/>
        </authorList>
    </citation>
    <scope>NUCLEOTIDE SEQUENCE [LARGE SCALE GENOMIC DNA]</scope>
    <source>
        <strain evidence="2">cv. JPN11</strain>
        <tissue evidence="1">Leaf</tissue>
    </source>
</reference>
<name>A0ACC1Z1S8_MELAZ</name>
<protein>
    <submittedName>
        <fullName evidence="1">F-box protein</fullName>
    </submittedName>
</protein>
<evidence type="ECO:0000313" key="1">
    <source>
        <dbReference type="EMBL" id="KAJ4729407.1"/>
    </source>
</evidence>